<name>A0A7D9J8F7_PARCT</name>
<dbReference type="AlphaFoldDB" id="A0A7D9J8F7"/>
<accession>A0A7D9J8F7</accession>
<dbReference type="EMBL" id="CACRXK020012888">
    <property type="protein sequence ID" value="CAB4024184.1"/>
    <property type="molecule type" value="Genomic_DNA"/>
</dbReference>
<sequence>CKEMNNSPAGSQRSTMTNLNRRGSLSATSIETTMSFDSVFTDETGAPYYTVSDDDDLVNGLIPRIATSLSSPLSKKHNSLSTRVKRDLTRTRSLPGKNE</sequence>
<comment type="caution">
    <text evidence="2">The sequence shown here is derived from an EMBL/GenBank/DDBJ whole genome shotgun (WGS) entry which is preliminary data.</text>
</comment>
<protein>
    <submittedName>
        <fullName evidence="2">Uncharacterized protein</fullName>
    </submittedName>
</protein>
<feature type="non-terminal residue" evidence="2">
    <location>
        <position position="99"/>
    </location>
</feature>
<dbReference type="Proteomes" id="UP001152795">
    <property type="component" value="Unassembled WGS sequence"/>
</dbReference>
<feature type="region of interest" description="Disordered" evidence="1">
    <location>
        <begin position="70"/>
        <end position="99"/>
    </location>
</feature>
<proteinExistence type="predicted"/>
<evidence type="ECO:0000313" key="3">
    <source>
        <dbReference type="Proteomes" id="UP001152795"/>
    </source>
</evidence>
<evidence type="ECO:0000313" key="2">
    <source>
        <dbReference type="EMBL" id="CAB4024184.1"/>
    </source>
</evidence>
<organism evidence="2 3">
    <name type="scientific">Paramuricea clavata</name>
    <name type="common">Red gorgonian</name>
    <name type="synonym">Violescent sea-whip</name>
    <dbReference type="NCBI Taxonomy" id="317549"/>
    <lineage>
        <taxon>Eukaryota</taxon>
        <taxon>Metazoa</taxon>
        <taxon>Cnidaria</taxon>
        <taxon>Anthozoa</taxon>
        <taxon>Octocorallia</taxon>
        <taxon>Malacalcyonacea</taxon>
        <taxon>Plexauridae</taxon>
        <taxon>Paramuricea</taxon>
    </lineage>
</organism>
<keyword evidence="3" id="KW-1185">Reference proteome</keyword>
<evidence type="ECO:0000256" key="1">
    <source>
        <dbReference type="SAM" id="MobiDB-lite"/>
    </source>
</evidence>
<feature type="region of interest" description="Disordered" evidence="1">
    <location>
        <begin position="1"/>
        <end position="26"/>
    </location>
</feature>
<feature type="non-terminal residue" evidence="2">
    <location>
        <position position="1"/>
    </location>
</feature>
<gene>
    <name evidence="2" type="ORF">PACLA_8A088576</name>
</gene>
<reference evidence="2" key="1">
    <citation type="submission" date="2020-04" db="EMBL/GenBank/DDBJ databases">
        <authorList>
            <person name="Alioto T."/>
            <person name="Alioto T."/>
            <person name="Gomez Garrido J."/>
        </authorList>
    </citation>
    <scope>NUCLEOTIDE SEQUENCE</scope>
    <source>
        <strain evidence="2">A484AB</strain>
    </source>
</reference>